<sequence length="299" mass="33248">MLRIPLSAVGHYHPNPTLHLEEVAEVFEQLRTEFDTKPPKHGSTIAWLAHFDILKYVIMSGFSSALIVEDDVDWDFRLKAQLQLVSDQIRNLTNPSGADQSPYGTAWDVLWIGHRGDRPESPAAYAQYLDDSHVLTHNYNGWSKSSLIQFIPEGLRRIQQTVQPVCTFGYAVTSAGAQIILTILSAGKDEAYDVALQHLCGKQELRCYSVIPELMYHYQPLESSEYVSETNELSGGGASASDDVLEKTMGETRNIVESAQCRFVIMLETVIRDTTKQSVVTNVNNAIFVVAISADSALI</sequence>
<evidence type="ECO:0000256" key="2">
    <source>
        <dbReference type="ARBA" id="ARBA00022676"/>
    </source>
</evidence>
<keyword evidence="3" id="KW-0808">Transferase</keyword>
<dbReference type="Proteomes" id="UP000316270">
    <property type="component" value="Chromosome 1"/>
</dbReference>
<keyword evidence="5" id="KW-1185">Reference proteome</keyword>
<gene>
    <name evidence="4" type="ORF">FKW77_010876</name>
</gene>
<dbReference type="AlphaFoldDB" id="A0A517KYP9"/>
<evidence type="ECO:0000313" key="4">
    <source>
        <dbReference type="EMBL" id="QDS68509.1"/>
    </source>
</evidence>
<dbReference type="EMBL" id="CP042185">
    <property type="protein sequence ID" value="QDS68509.1"/>
    <property type="molecule type" value="Genomic_DNA"/>
</dbReference>
<name>A0A517KYP9_9PEZI</name>
<protein>
    <recommendedName>
        <fullName evidence="6">Glycosyltransferase family 25 protein</fullName>
    </recommendedName>
</protein>
<organism evidence="4 5">
    <name type="scientific">Venturia effusa</name>
    <dbReference type="NCBI Taxonomy" id="50376"/>
    <lineage>
        <taxon>Eukaryota</taxon>
        <taxon>Fungi</taxon>
        <taxon>Dikarya</taxon>
        <taxon>Ascomycota</taxon>
        <taxon>Pezizomycotina</taxon>
        <taxon>Dothideomycetes</taxon>
        <taxon>Pleosporomycetidae</taxon>
        <taxon>Venturiales</taxon>
        <taxon>Venturiaceae</taxon>
        <taxon>Venturia</taxon>
    </lineage>
</organism>
<dbReference type="InterPro" id="IPR050757">
    <property type="entry name" value="Collagen_mod_GT25"/>
</dbReference>
<evidence type="ECO:0000256" key="1">
    <source>
        <dbReference type="ARBA" id="ARBA00006721"/>
    </source>
</evidence>
<dbReference type="PANTHER" id="PTHR10730">
    <property type="entry name" value="PROCOLLAGEN-LYSINE,2-OXOGLUTARATE 5-DIOXYGENASE/GLYCOSYLTRANSFERASE 25 FAMILY MEMBER"/>
    <property type="match status" value="1"/>
</dbReference>
<dbReference type="PANTHER" id="PTHR10730:SF53">
    <property type="entry name" value="GLYCOSYLTRANSFERASE 25 FAMILY MEMBER"/>
    <property type="match status" value="1"/>
</dbReference>
<evidence type="ECO:0008006" key="6">
    <source>
        <dbReference type="Google" id="ProtNLM"/>
    </source>
</evidence>
<reference evidence="4 5" key="1">
    <citation type="submission" date="2019-07" db="EMBL/GenBank/DDBJ databases">
        <title>Finished genome of Venturia effusa.</title>
        <authorList>
            <person name="Young C.A."/>
            <person name="Cox M.P."/>
            <person name="Ganley A.R.D."/>
            <person name="David W.J."/>
        </authorList>
    </citation>
    <scope>NUCLEOTIDE SEQUENCE [LARGE SCALE GENOMIC DNA]</scope>
    <source>
        <strain evidence="5">albino</strain>
    </source>
</reference>
<accession>A0A517KYP9</accession>
<dbReference type="STRING" id="50376.A0A517KYP9"/>
<keyword evidence="2" id="KW-0328">Glycosyltransferase</keyword>
<evidence type="ECO:0000256" key="3">
    <source>
        <dbReference type="ARBA" id="ARBA00022679"/>
    </source>
</evidence>
<dbReference type="GO" id="GO:0016740">
    <property type="term" value="F:transferase activity"/>
    <property type="evidence" value="ECO:0007669"/>
    <property type="project" value="UniProtKB-KW"/>
</dbReference>
<comment type="similarity">
    <text evidence="1">Belongs to the glycosyltransferase 25 family.</text>
</comment>
<dbReference type="OrthoDB" id="47375at2759"/>
<evidence type="ECO:0000313" key="5">
    <source>
        <dbReference type="Proteomes" id="UP000316270"/>
    </source>
</evidence>
<proteinExistence type="inferred from homology"/>